<organism evidence="1 2">
    <name type="scientific">Nematostella vectensis</name>
    <name type="common">Starlet sea anemone</name>
    <dbReference type="NCBI Taxonomy" id="45351"/>
    <lineage>
        <taxon>Eukaryota</taxon>
        <taxon>Metazoa</taxon>
        <taxon>Cnidaria</taxon>
        <taxon>Anthozoa</taxon>
        <taxon>Hexacorallia</taxon>
        <taxon>Actiniaria</taxon>
        <taxon>Edwardsiidae</taxon>
        <taxon>Nematostella</taxon>
    </lineage>
</organism>
<dbReference type="STRING" id="45351.A7SLK7"/>
<proteinExistence type="predicted"/>
<protein>
    <recommendedName>
        <fullName evidence="3">DUF924-domain-containing protein</fullName>
    </recommendedName>
</protein>
<dbReference type="Gene3D" id="1.20.58.320">
    <property type="entry name" value="TPR-like"/>
    <property type="match status" value="1"/>
</dbReference>
<accession>A7SLK7</accession>
<dbReference type="OMA" id="YMPYMHS"/>
<keyword evidence="2" id="KW-1185">Reference proteome</keyword>
<dbReference type="Gene3D" id="1.25.40.10">
    <property type="entry name" value="Tetratricopeptide repeat domain"/>
    <property type="match status" value="1"/>
</dbReference>
<dbReference type="KEGG" id="nve:5506827"/>
<dbReference type="EMBL" id="DS469699">
    <property type="protein sequence ID" value="EDO35411.1"/>
    <property type="molecule type" value="Genomic_DNA"/>
</dbReference>
<evidence type="ECO:0000313" key="2">
    <source>
        <dbReference type="Proteomes" id="UP000001593"/>
    </source>
</evidence>
<dbReference type="PANTHER" id="PTHR23004">
    <property type="entry name" value="DOUBLECORTIN DOMAIN CONTAINING 2"/>
    <property type="match status" value="1"/>
</dbReference>
<dbReference type="SUPFAM" id="SSF48452">
    <property type="entry name" value="TPR-like"/>
    <property type="match status" value="1"/>
</dbReference>
<dbReference type="Proteomes" id="UP000001593">
    <property type="component" value="Unassembled WGS sequence"/>
</dbReference>
<evidence type="ECO:0008006" key="3">
    <source>
        <dbReference type="Google" id="ProtNLM"/>
    </source>
</evidence>
<dbReference type="InParanoid" id="A7SLK7"/>
<dbReference type="InterPro" id="IPR010323">
    <property type="entry name" value="DUF924"/>
</dbReference>
<dbReference type="AlphaFoldDB" id="A7SLK7"/>
<dbReference type="HOGENOM" id="CLU_065010_2_0_1"/>
<dbReference type="PANTHER" id="PTHR23004:SF7">
    <property type="entry name" value="DUF924-DOMAIN-CONTAINING PROTEIN"/>
    <property type="match status" value="1"/>
</dbReference>
<dbReference type="InterPro" id="IPR011990">
    <property type="entry name" value="TPR-like_helical_dom_sf"/>
</dbReference>
<dbReference type="PhylomeDB" id="A7SLK7"/>
<dbReference type="Pfam" id="PF06041">
    <property type="entry name" value="DUF924"/>
    <property type="match status" value="1"/>
</dbReference>
<gene>
    <name evidence="1" type="ORF">NEMVEDRAFT_v1g237353</name>
</gene>
<dbReference type="eggNOG" id="ENOG502S80R">
    <property type="taxonomic scope" value="Eukaryota"/>
</dbReference>
<evidence type="ECO:0000313" key="1">
    <source>
        <dbReference type="EMBL" id="EDO35411.1"/>
    </source>
</evidence>
<reference evidence="1 2" key="1">
    <citation type="journal article" date="2007" name="Science">
        <title>Sea anemone genome reveals ancestral eumetazoan gene repertoire and genomic organization.</title>
        <authorList>
            <person name="Putnam N.H."/>
            <person name="Srivastava M."/>
            <person name="Hellsten U."/>
            <person name="Dirks B."/>
            <person name="Chapman J."/>
            <person name="Salamov A."/>
            <person name="Terry A."/>
            <person name="Shapiro H."/>
            <person name="Lindquist E."/>
            <person name="Kapitonov V.V."/>
            <person name="Jurka J."/>
            <person name="Genikhovich G."/>
            <person name="Grigoriev I.V."/>
            <person name="Lucas S.M."/>
            <person name="Steele R.E."/>
            <person name="Finnerty J.R."/>
            <person name="Technau U."/>
            <person name="Martindale M.Q."/>
            <person name="Rokhsar D.S."/>
        </authorList>
    </citation>
    <scope>NUCLEOTIDE SEQUENCE [LARGE SCALE GENOMIC DNA]</scope>
    <source>
        <strain evidence="2">CH2 X CH6</strain>
    </source>
</reference>
<sequence length="232" mass="26923">MLAKRASFALVKNQYFLKQRSILLSRLLCNSKIVPGSGAKWQEVLTYWFGPGAEKKWFNGGPAVDAEIRKKFGKLVDEAYQGGLKDWELDPKPSLALIILCDQFTRNIYKGTPKAFGGDVRARVMTSKFLERSTHDHRKHSLSERSFIYMPLMHSENIQDQVTSVQLYERLAQDATSTPYAQQTRLNFDFAKKHKEVVDRFGRYPQRNAVLQRQNSPEEQEFLDNLPDKYKW</sequence>
<dbReference type="OrthoDB" id="414698at2759"/>
<name>A7SLK7_NEMVE</name>